<name>A0A3S3SU14_9SPHI</name>
<evidence type="ECO:0000313" key="2">
    <source>
        <dbReference type="Proteomes" id="UP000284120"/>
    </source>
</evidence>
<gene>
    <name evidence="1" type="ORF">DPV69_10290</name>
</gene>
<dbReference type="RefSeq" id="WP_113647285.1">
    <property type="nucleotide sequence ID" value="NZ_QMHN01000003.1"/>
</dbReference>
<dbReference type="AlphaFoldDB" id="A0A3S3SU14"/>
<keyword evidence="2" id="KW-1185">Reference proteome</keyword>
<evidence type="ECO:0000313" key="1">
    <source>
        <dbReference type="EMBL" id="RWU07374.1"/>
    </source>
</evidence>
<sequence length="176" mass="19595">MKILQPILSPLAICFILLTSLSCKKRNNLDADGLPKATQTGVIMFACKVNGINWIATKKMNIDGGFYKDILRIKGSVILSDSFERFEIQIKSLGNNTSFRLNGTDGRFALYVTDKNCSIVTGGYGISESKSTDGEVIFTRIDTDKKIISGTFWCDIPTDKCGVLKITHGRFDIRYY</sequence>
<dbReference type="OrthoDB" id="949867at2"/>
<dbReference type="PROSITE" id="PS51257">
    <property type="entry name" value="PROKAR_LIPOPROTEIN"/>
    <property type="match status" value="1"/>
</dbReference>
<protein>
    <recommendedName>
        <fullName evidence="3">Lipoprotein</fullName>
    </recommendedName>
</protein>
<reference evidence="1 2" key="1">
    <citation type="submission" date="2018-06" db="EMBL/GenBank/DDBJ databases">
        <title>Pedobacter endophyticus sp. nov., an endophytic bacterium isolated from a leaf of Triticum aestivum.</title>
        <authorList>
            <person name="Zhang L."/>
        </authorList>
    </citation>
    <scope>NUCLEOTIDE SEQUENCE [LARGE SCALE GENOMIC DNA]</scope>
    <source>
        <strain evidence="1 2">CM134L-2</strain>
    </source>
</reference>
<evidence type="ECO:0008006" key="3">
    <source>
        <dbReference type="Google" id="ProtNLM"/>
    </source>
</evidence>
<accession>A0A3S3SU14</accession>
<dbReference type="EMBL" id="SAYW01000003">
    <property type="protein sequence ID" value="RWU07374.1"/>
    <property type="molecule type" value="Genomic_DNA"/>
</dbReference>
<comment type="caution">
    <text evidence="1">The sequence shown here is derived from an EMBL/GenBank/DDBJ whole genome shotgun (WGS) entry which is preliminary data.</text>
</comment>
<dbReference type="Proteomes" id="UP000284120">
    <property type="component" value="Unassembled WGS sequence"/>
</dbReference>
<proteinExistence type="predicted"/>
<organism evidence="1 2">
    <name type="scientific">Pedobacter chitinilyticus</name>
    <dbReference type="NCBI Taxonomy" id="2233776"/>
    <lineage>
        <taxon>Bacteria</taxon>
        <taxon>Pseudomonadati</taxon>
        <taxon>Bacteroidota</taxon>
        <taxon>Sphingobacteriia</taxon>
        <taxon>Sphingobacteriales</taxon>
        <taxon>Sphingobacteriaceae</taxon>
        <taxon>Pedobacter</taxon>
    </lineage>
</organism>